<dbReference type="Proteomes" id="UP000030640">
    <property type="component" value="Unassembled WGS sequence"/>
</dbReference>
<organism evidence="1 2">
    <name type="scientific">Plasmodium inui San Antonio 1</name>
    <dbReference type="NCBI Taxonomy" id="1237626"/>
    <lineage>
        <taxon>Eukaryota</taxon>
        <taxon>Sar</taxon>
        <taxon>Alveolata</taxon>
        <taxon>Apicomplexa</taxon>
        <taxon>Aconoidasida</taxon>
        <taxon>Haemosporida</taxon>
        <taxon>Plasmodiidae</taxon>
        <taxon>Plasmodium</taxon>
        <taxon>Plasmodium (Plasmodium)</taxon>
    </lineage>
</organism>
<gene>
    <name evidence="1" type="ORF">C922_03990</name>
</gene>
<proteinExistence type="predicted"/>
<dbReference type="GeneID" id="20039264"/>
<sequence length="113" mass="13433">MDLKVIGNYIENDFSRQINLFYMECHSFSIMWHSYDNIEAILFTDDRNHVKNDIKNFLNVLDGLRKGCSHYSCQYAFNNNKCQILKEEVENISLCNHLRDFEYILCNIHSGDK</sequence>
<protein>
    <submittedName>
        <fullName evidence="1">Uncharacterized protein</fullName>
    </submittedName>
</protein>
<evidence type="ECO:0000313" key="1">
    <source>
        <dbReference type="EMBL" id="EUD65742.1"/>
    </source>
</evidence>
<accession>W6ZY42</accession>
<dbReference type="EMBL" id="KI965477">
    <property type="protein sequence ID" value="EUD65742.1"/>
    <property type="molecule type" value="Genomic_DNA"/>
</dbReference>
<dbReference type="VEuPathDB" id="PlasmoDB:C922_03990"/>
<evidence type="ECO:0000313" key="2">
    <source>
        <dbReference type="Proteomes" id="UP000030640"/>
    </source>
</evidence>
<keyword evidence="2" id="KW-1185">Reference proteome</keyword>
<name>W6ZY42_9APIC</name>
<dbReference type="RefSeq" id="XP_008817799.1">
    <property type="nucleotide sequence ID" value="XM_008819577.1"/>
</dbReference>
<dbReference type="AlphaFoldDB" id="W6ZY42"/>
<dbReference type="OrthoDB" id="388102at2759"/>
<reference evidence="1 2" key="1">
    <citation type="submission" date="2013-02" db="EMBL/GenBank/DDBJ databases">
        <title>The Genome Sequence of Plasmodium inui San Antonio 1.</title>
        <authorList>
            <consortium name="The Broad Institute Genome Sequencing Platform"/>
            <consortium name="The Broad Institute Genome Sequencing Center for Infectious Disease"/>
            <person name="Neafsey D."/>
            <person name="Cheeseman I."/>
            <person name="Volkman S."/>
            <person name="Adams J."/>
            <person name="Walker B."/>
            <person name="Young S.K."/>
            <person name="Zeng Q."/>
            <person name="Gargeya S."/>
            <person name="Fitzgerald M."/>
            <person name="Haas B."/>
            <person name="Abouelleil A."/>
            <person name="Alvarado L."/>
            <person name="Arachchi H.M."/>
            <person name="Berlin A.M."/>
            <person name="Chapman S.B."/>
            <person name="Dewar J."/>
            <person name="Goldberg J."/>
            <person name="Griggs A."/>
            <person name="Gujja S."/>
            <person name="Hansen M."/>
            <person name="Howarth C."/>
            <person name="Imamovic A."/>
            <person name="Larimer J."/>
            <person name="McCowan C."/>
            <person name="Murphy C."/>
            <person name="Neiman D."/>
            <person name="Pearson M."/>
            <person name="Priest M."/>
            <person name="Roberts A."/>
            <person name="Saif S."/>
            <person name="Shea T."/>
            <person name="Sisk P."/>
            <person name="Sykes S."/>
            <person name="Wortman J."/>
            <person name="Nusbaum C."/>
            <person name="Birren B."/>
        </authorList>
    </citation>
    <scope>NUCLEOTIDE SEQUENCE [LARGE SCALE GENOMIC DNA]</scope>
    <source>
        <strain evidence="1 2">San Antonio 1</strain>
    </source>
</reference>